<evidence type="ECO:0000313" key="2">
    <source>
        <dbReference type="Proteomes" id="UP000288805"/>
    </source>
</evidence>
<dbReference type="EMBL" id="QGNW01000224">
    <property type="protein sequence ID" value="RVW83711.1"/>
    <property type="molecule type" value="Genomic_DNA"/>
</dbReference>
<accession>A0A438HGW5</accession>
<comment type="caution">
    <text evidence="1">The sequence shown here is derived from an EMBL/GenBank/DDBJ whole genome shotgun (WGS) entry which is preliminary data.</text>
</comment>
<organism evidence="1 2">
    <name type="scientific">Vitis vinifera</name>
    <name type="common">Grape</name>
    <dbReference type="NCBI Taxonomy" id="29760"/>
    <lineage>
        <taxon>Eukaryota</taxon>
        <taxon>Viridiplantae</taxon>
        <taxon>Streptophyta</taxon>
        <taxon>Embryophyta</taxon>
        <taxon>Tracheophyta</taxon>
        <taxon>Spermatophyta</taxon>
        <taxon>Magnoliopsida</taxon>
        <taxon>eudicotyledons</taxon>
        <taxon>Gunneridae</taxon>
        <taxon>Pentapetalae</taxon>
        <taxon>rosids</taxon>
        <taxon>Vitales</taxon>
        <taxon>Vitaceae</taxon>
        <taxon>Viteae</taxon>
        <taxon>Vitis</taxon>
    </lineage>
</organism>
<reference evidence="1 2" key="1">
    <citation type="journal article" date="2018" name="PLoS Genet.">
        <title>Population sequencing reveals clonal diversity and ancestral inbreeding in the grapevine cultivar Chardonnay.</title>
        <authorList>
            <person name="Roach M.J."/>
            <person name="Johnson D.L."/>
            <person name="Bohlmann J."/>
            <person name="van Vuuren H.J."/>
            <person name="Jones S.J."/>
            <person name="Pretorius I.S."/>
            <person name="Schmidt S.A."/>
            <person name="Borneman A.R."/>
        </authorList>
    </citation>
    <scope>NUCLEOTIDE SEQUENCE [LARGE SCALE GENOMIC DNA]</scope>
    <source>
        <strain evidence="2">cv. Chardonnay</strain>
        <tissue evidence="1">Leaf</tissue>
    </source>
</reference>
<name>A0A438HGW5_VITVI</name>
<proteinExistence type="predicted"/>
<sequence>MLLGLNIALSNKARLNNSLLYQPIMPLHLIAEVVEGGIMAVEDRIIPQTPATIPTEVVVEGVDMAKMGGTIPTTLRSHNASCMASLVIPFKSIITDLISPIKLSEQ</sequence>
<protein>
    <submittedName>
        <fullName evidence="1">Uncharacterized protein</fullName>
    </submittedName>
</protein>
<gene>
    <name evidence="1" type="ORF">CK203_045977</name>
</gene>
<dbReference type="Proteomes" id="UP000288805">
    <property type="component" value="Unassembled WGS sequence"/>
</dbReference>
<dbReference type="AlphaFoldDB" id="A0A438HGW5"/>
<evidence type="ECO:0000313" key="1">
    <source>
        <dbReference type="EMBL" id="RVW83711.1"/>
    </source>
</evidence>